<geneLocation type="plasmid" evidence="13">
    <name>pSna507_unt10</name>
</geneLocation>
<accession>A0A5C1Q732</accession>
<dbReference type="GO" id="GO:0020037">
    <property type="term" value="F:heme binding"/>
    <property type="evidence" value="ECO:0007669"/>
    <property type="project" value="InterPro"/>
</dbReference>
<reference evidence="12 15" key="2">
    <citation type="submission" date="2024-06" db="EMBL/GenBank/DDBJ databases">
        <title>Genomic Encyclopedia of Type Strains, Phase IV (KMG-IV): sequencing the most valuable type-strain genomes for metagenomic binning, comparative biology and taxonomic classification.</title>
        <authorList>
            <person name="Goeker M."/>
        </authorList>
    </citation>
    <scope>NUCLEOTIDE SEQUENCE [LARGE SCALE GENOMIC DNA]</scope>
    <source>
        <strain evidence="12 15">D-501</strain>
    </source>
</reference>
<keyword evidence="6 10" id="KW-0735">Signal-anchor</keyword>
<evidence type="ECO:0000313" key="12">
    <source>
        <dbReference type="EMBL" id="MET3605551.1"/>
    </source>
</evidence>
<dbReference type="AlphaFoldDB" id="A0A5C1Q732"/>
<dbReference type="Pfam" id="PF03100">
    <property type="entry name" value="CcmE"/>
    <property type="match status" value="1"/>
</dbReference>
<evidence type="ECO:0000256" key="3">
    <source>
        <dbReference type="ARBA" id="ARBA00022692"/>
    </source>
</evidence>
<dbReference type="Proteomes" id="UP001549111">
    <property type="component" value="Unassembled WGS sequence"/>
</dbReference>
<dbReference type="HAMAP" id="MF_01959">
    <property type="entry name" value="CcmE"/>
    <property type="match status" value="1"/>
</dbReference>
<dbReference type="PANTHER" id="PTHR34128">
    <property type="entry name" value="CYTOCHROME C-TYPE BIOGENESIS PROTEIN CCME HOMOLOG, MITOCHONDRIAL"/>
    <property type="match status" value="1"/>
</dbReference>
<dbReference type="RefSeq" id="WP_149505542.1">
    <property type="nucleotide sequence ID" value="NZ_CP035710.1"/>
</dbReference>
<comment type="function">
    <text evidence="10">Heme chaperone required for the biogenesis of c-type cytochromes. Transiently binds heme delivered by CcmC and transfers the heme to apo-cytochromes in a process facilitated by CcmF and CcmH.</text>
</comment>
<gene>
    <name evidence="10 13" type="primary">ccmE</name>
    <name evidence="10" type="synonym">cycJ</name>
    <name evidence="12" type="ORF">ABIC99_003381</name>
    <name evidence="13" type="ORF">EWH46_18825</name>
</gene>
<organism evidence="13 14">
    <name type="scientific">Sphaerotilus sulfidivorans</name>
    <dbReference type="NCBI Taxonomy" id="639200"/>
    <lineage>
        <taxon>Bacteria</taxon>
        <taxon>Pseudomonadati</taxon>
        <taxon>Pseudomonadota</taxon>
        <taxon>Betaproteobacteria</taxon>
        <taxon>Burkholderiales</taxon>
        <taxon>Sphaerotilaceae</taxon>
        <taxon>Sphaerotilus</taxon>
    </lineage>
</organism>
<evidence type="ECO:0000256" key="9">
    <source>
        <dbReference type="ARBA" id="ARBA00023136"/>
    </source>
</evidence>
<dbReference type="KEGG" id="snn:EWH46_18825"/>
<evidence type="ECO:0000256" key="10">
    <source>
        <dbReference type="HAMAP-Rule" id="MF_01959"/>
    </source>
</evidence>
<dbReference type="OrthoDB" id="9793584at2"/>
<evidence type="ECO:0000256" key="8">
    <source>
        <dbReference type="ARBA" id="ARBA00023004"/>
    </source>
</evidence>
<keyword evidence="15" id="KW-1185">Reference proteome</keyword>
<feature type="topological domain" description="Cytoplasmic" evidence="10">
    <location>
        <begin position="1"/>
        <end position="7"/>
    </location>
</feature>
<dbReference type="GO" id="GO:0017003">
    <property type="term" value="P:protein-heme linkage"/>
    <property type="evidence" value="ECO:0007669"/>
    <property type="project" value="UniProtKB-UniRule"/>
</dbReference>
<geneLocation type="plasmid" evidence="14">
    <name>psna507_unt10</name>
</geneLocation>
<dbReference type="NCBIfam" id="NF009727">
    <property type="entry name" value="PRK13254.1-1"/>
    <property type="match status" value="1"/>
</dbReference>
<keyword evidence="2 10" id="KW-0349">Heme</keyword>
<dbReference type="SUPFAM" id="SSF82093">
    <property type="entry name" value="Heme chaperone CcmE"/>
    <property type="match status" value="1"/>
</dbReference>
<evidence type="ECO:0000256" key="5">
    <source>
        <dbReference type="ARBA" id="ARBA00022748"/>
    </source>
</evidence>
<dbReference type="InterPro" id="IPR036127">
    <property type="entry name" value="CcmE-like_sf"/>
</dbReference>
<evidence type="ECO:0000313" key="14">
    <source>
        <dbReference type="Proteomes" id="UP000323522"/>
    </source>
</evidence>
<dbReference type="InterPro" id="IPR004329">
    <property type="entry name" value="CcmE"/>
</dbReference>
<feature type="binding site" description="covalent" evidence="10 11">
    <location>
        <position position="125"/>
    </location>
    <ligand>
        <name>heme</name>
        <dbReference type="ChEBI" id="CHEBI:30413"/>
    </ligand>
</feature>
<evidence type="ECO:0000256" key="11">
    <source>
        <dbReference type="PIRSR" id="PIRSR604329-50"/>
    </source>
</evidence>
<keyword evidence="13" id="KW-0614">Plasmid</keyword>
<keyword evidence="3 10" id="KW-0812">Transmembrane</keyword>
<proteinExistence type="inferred from homology"/>
<evidence type="ECO:0000256" key="6">
    <source>
        <dbReference type="ARBA" id="ARBA00022968"/>
    </source>
</evidence>
<keyword evidence="7 10" id="KW-1133">Transmembrane helix</keyword>
<evidence type="ECO:0000256" key="2">
    <source>
        <dbReference type="ARBA" id="ARBA00022617"/>
    </source>
</evidence>
<keyword evidence="9 10" id="KW-0472">Membrane</keyword>
<name>A0A5C1Q732_9BURK</name>
<dbReference type="EMBL" id="JBEPLS010000018">
    <property type="protein sequence ID" value="MET3605551.1"/>
    <property type="molecule type" value="Genomic_DNA"/>
</dbReference>
<evidence type="ECO:0000313" key="13">
    <source>
        <dbReference type="EMBL" id="QEN02920.1"/>
    </source>
</evidence>
<dbReference type="GO" id="GO:0046872">
    <property type="term" value="F:metal ion binding"/>
    <property type="evidence" value="ECO:0007669"/>
    <property type="project" value="UniProtKB-KW"/>
</dbReference>
<keyword evidence="4 10" id="KW-0479">Metal-binding</keyword>
<feature type="topological domain" description="Extracellular" evidence="10">
    <location>
        <begin position="29"/>
        <end position="145"/>
    </location>
</feature>
<dbReference type="Proteomes" id="UP000323522">
    <property type="component" value="Plasmid pSna507_unt10"/>
</dbReference>
<keyword evidence="5 10" id="KW-0201">Cytochrome c-type biogenesis</keyword>
<dbReference type="Gene3D" id="2.40.50.140">
    <property type="entry name" value="Nucleic acid-binding proteins"/>
    <property type="match status" value="1"/>
</dbReference>
<keyword evidence="8 10" id="KW-0408">Iron</keyword>
<sequence>MKPRHRRLALVAAGLTLASAGVTLALGAFRSNLVFFVTPTQIAAGQAERGALLRVGGLVQPGSIARDAAAEGLKVRFVLADGPHTLPVVFEGVLPDLFSAGRGAIAQGRIDASGTLVATEVLAKHDENYMPPGVHAPDAGQAGAR</sequence>
<evidence type="ECO:0000313" key="15">
    <source>
        <dbReference type="Proteomes" id="UP001549111"/>
    </source>
</evidence>
<evidence type="ECO:0000256" key="7">
    <source>
        <dbReference type="ARBA" id="ARBA00022989"/>
    </source>
</evidence>
<evidence type="ECO:0000256" key="1">
    <source>
        <dbReference type="ARBA" id="ARBA00004370"/>
    </source>
</evidence>
<comment type="similarity">
    <text evidence="10">Belongs to the CcmE/CycJ family.</text>
</comment>
<dbReference type="InterPro" id="IPR012340">
    <property type="entry name" value="NA-bd_OB-fold"/>
</dbReference>
<keyword evidence="10" id="KW-1003">Cell membrane</keyword>
<dbReference type="GO" id="GO:0005886">
    <property type="term" value="C:plasma membrane"/>
    <property type="evidence" value="ECO:0007669"/>
    <property type="project" value="UniProtKB-SubCell"/>
</dbReference>
<dbReference type="PANTHER" id="PTHR34128:SF2">
    <property type="entry name" value="CYTOCHROME C-TYPE BIOGENESIS PROTEIN CCME HOMOLOG, MITOCHONDRIAL"/>
    <property type="match status" value="1"/>
</dbReference>
<reference evidence="13 14" key="1">
    <citation type="submission" date="2019-02" db="EMBL/GenBank/DDBJ databases">
        <title>Complete Genome Sequence and Methylome Analysis of Sphaerotilus natans subsp. sulfidivorans D-507.</title>
        <authorList>
            <person name="Fomenkov A."/>
            <person name="Gridneva E."/>
            <person name="Smolyakov D."/>
            <person name="Dubinina G."/>
            <person name="Vincze T."/>
            <person name="Grabovich M."/>
            <person name="Roberts R.J."/>
        </authorList>
    </citation>
    <scope>NUCLEOTIDE SEQUENCE [LARGE SCALE GENOMIC DNA]</scope>
    <source>
        <strain evidence="13 14">D-507</strain>
        <plasmid evidence="14">psna507_unt10</plasmid>
        <plasmid evidence="13">pSna507_unt10</plasmid>
    </source>
</reference>
<evidence type="ECO:0000256" key="4">
    <source>
        <dbReference type="ARBA" id="ARBA00022723"/>
    </source>
</evidence>
<feature type="binding site" description="axial binding residue" evidence="10 11">
    <location>
        <position position="129"/>
    </location>
    <ligand>
        <name>heme</name>
        <dbReference type="ChEBI" id="CHEBI:30413"/>
    </ligand>
    <ligandPart>
        <name>Fe</name>
        <dbReference type="ChEBI" id="CHEBI:18248"/>
    </ligandPart>
</feature>
<dbReference type="EMBL" id="CP035710">
    <property type="protein sequence ID" value="QEN02920.1"/>
    <property type="molecule type" value="Genomic_DNA"/>
</dbReference>
<dbReference type="GO" id="GO:0017004">
    <property type="term" value="P:cytochrome complex assembly"/>
    <property type="evidence" value="ECO:0007669"/>
    <property type="project" value="UniProtKB-KW"/>
</dbReference>
<protein>
    <recommendedName>
        <fullName evidence="10">Cytochrome c-type biogenesis protein CcmE</fullName>
    </recommendedName>
    <alternativeName>
        <fullName evidence="10">Cytochrome c maturation protein E</fullName>
    </alternativeName>
    <alternativeName>
        <fullName evidence="10">Heme chaperone CcmE</fullName>
    </alternativeName>
</protein>
<comment type="subcellular location">
    <subcellularLocation>
        <location evidence="10">Cell membrane</location>
        <topology evidence="10">Single-pass type II membrane protein</topology>
    </subcellularLocation>
    <subcellularLocation>
        <location evidence="1">Membrane</location>
    </subcellularLocation>
</comment>